<dbReference type="STRING" id="1531966.A0A0A1TEX3"/>
<evidence type="ECO:0008006" key="4">
    <source>
        <dbReference type="Google" id="ProtNLM"/>
    </source>
</evidence>
<gene>
    <name evidence="2" type="ORF">VHEMI08893</name>
</gene>
<reference evidence="2 3" key="1">
    <citation type="journal article" date="2015" name="Genome Announc.">
        <title>Draft Genome Sequence and Gene Annotation of the Entomopathogenic Fungus Verticillium hemipterigenum.</title>
        <authorList>
            <person name="Horn F."/>
            <person name="Habel A."/>
            <person name="Scharf D.H."/>
            <person name="Dworschak J."/>
            <person name="Brakhage A.A."/>
            <person name="Guthke R."/>
            <person name="Hertweck C."/>
            <person name="Linde J."/>
        </authorList>
    </citation>
    <scope>NUCLEOTIDE SEQUENCE [LARGE SCALE GENOMIC DNA]</scope>
</reference>
<dbReference type="PANTHER" id="PTHR35870">
    <property type="entry name" value="PROTEIN, PUTATIVE (AFU_ORTHOLOGUE AFUA_5G03330)-RELATED"/>
    <property type="match status" value="1"/>
</dbReference>
<keyword evidence="1" id="KW-0560">Oxidoreductase</keyword>
<dbReference type="OrthoDB" id="10004862at2759"/>
<dbReference type="AlphaFoldDB" id="A0A0A1TEX3"/>
<dbReference type="HOGENOM" id="CLU_019145_2_1_1"/>
<dbReference type="Pfam" id="PF14027">
    <property type="entry name" value="Questin_oxidase"/>
    <property type="match status" value="1"/>
</dbReference>
<name>A0A0A1TEX3_9HYPO</name>
<accession>A0A0A1TEX3</accession>
<dbReference type="InterPro" id="IPR025337">
    <property type="entry name" value="Questin_oxidase-like"/>
</dbReference>
<dbReference type="Proteomes" id="UP000039046">
    <property type="component" value="Unassembled WGS sequence"/>
</dbReference>
<protein>
    <recommendedName>
        <fullName evidence="4">HypA-like protein</fullName>
    </recommendedName>
</protein>
<evidence type="ECO:0000313" key="3">
    <source>
        <dbReference type="Proteomes" id="UP000039046"/>
    </source>
</evidence>
<organism evidence="2 3">
    <name type="scientific">[Torrubiella] hemipterigena</name>
    <dbReference type="NCBI Taxonomy" id="1531966"/>
    <lineage>
        <taxon>Eukaryota</taxon>
        <taxon>Fungi</taxon>
        <taxon>Dikarya</taxon>
        <taxon>Ascomycota</taxon>
        <taxon>Pezizomycotina</taxon>
        <taxon>Sordariomycetes</taxon>
        <taxon>Hypocreomycetidae</taxon>
        <taxon>Hypocreales</taxon>
        <taxon>Clavicipitaceae</taxon>
        <taxon>Clavicipitaceae incertae sedis</taxon>
        <taxon>'Torrubiella' clade</taxon>
    </lineage>
</organism>
<keyword evidence="3" id="KW-1185">Reference proteome</keyword>
<evidence type="ECO:0000256" key="1">
    <source>
        <dbReference type="ARBA" id="ARBA00023002"/>
    </source>
</evidence>
<sequence length="453" mass="50756">MATAFKVHLTPSVSDIPSLPQTQEAAQTATQLLQKDLEQHHIFFNDHHFHNHIPHLLFSFFATGASPAVMQREYARDASYQRPLGAVDKTVVQALHADYDAAILRSIGVAEHYASLIQFYQEKIDELGWKQVVLQYVFNETPSAIKLMHCLFSGLVHPLIELMYGLEFAQPAIIGQALAQAVVQGDDFSSLFAKVDAQKPSLPLQSVVDLLETIHTDQPGLMAAATPPDRYDIFSITSKAPDALAAYLARIEVNEDLEEALDEMIHIHAYTALAAAFKADRKPKLDFFLVHHHNCAPLLQYLKENKNWIPRASLIRLIQFAQRLHVIDYISQCAPPLALATLRGYTPRDAASGNVASTPKDLIPRFHEAVDDAHIIKVVRGLFIAEKAAAKYTERAEQPAWLRIKDKQTWLNMHYVVLDSIENRAAGERAFVFHAGYDESWAAFPKLEDASKL</sequence>
<dbReference type="EMBL" id="CDHN01000005">
    <property type="protein sequence ID" value="CEJ93294.1"/>
    <property type="molecule type" value="Genomic_DNA"/>
</dbReference>
<dbReference type="GO" id="GO:0016491">
    <property type="term" value="F:oxidoreductase activity"/>
    <property type="evidence" value="ECO:0007669"/>
    <property type="project" value="UniProtKB-KW"/>
</dbReference>
<proteinExistence type="predicted"/>
<evidence type="ECO:0000313" key="2">
    <source>
        <dbReference type="EMBL" id="CEJ93294.1"/>
    </source>
</evidence>
<dbReference type="PANTHER" id="PTHR35870:SF1">
    <property type="entry name" value="PROTEIN, PUTATIVE (AFU_ORTHOLOGUE AFUA_5G03330)-RELATED"/>
    <property type="match status" value="1"/>
</dbReference>